<dbReference type="CDD" id="cd02440">
    <property type="entry name" value="AdoMet_MTases"/>
    <property type="match status" value="1"/>
</dbReference>
<dbReference type="GO" id="GO:0008168">
    <property type="term" value="F:methyltransferase activity"/>
    <property type="evidence" value="ECO:0007669"/>
    <property type="project" value="UniProtKB-KW"/>
</dbReference>
<accession>A0A4R0K0G0</accession>
<evidence type="ECO:0000259" key="1">
    <source>
        <dbReference type="Pfam" id="PF13649"/>
    </source>
</evidence>
<dbReference type="Proteomes" id="UP000293342">
    <property type="component" value="Unassembled WGS sequence"/>
</dbReference>
<keyword evidence="2" id="KW-0808">Transferase</keyword>
<dbReference type="InterPro" id="IPR029063">
    <property type="entry name" value="SAM-dependent_MTases_sf"/>
</dbReference>
<proteinExistence type="predicted"/>
<gene>
    <name evidence="2" type="ORF">E0H75_01580</name>
</gene>
<evidence type="ECO:0000313" key="3">
    <source>
        <dbReference type="Proteomes" id="UP000293342"/>
    </source>
</evidence>
<dbReference type="SUPFAM" id="SSF53335">
    <property type="entry name" value="S-adenosyl-L-methionine-dependent methyltransferases"/>
    <property type="match status" value="1"/>
</dbReference>
<keyword evidence="2" id="KW-0489">Methyltransferase</keyword>
<comment type="caution">
    <text evidence="2">The sequence shown here is derived from an EMBL/GenBank/DDBJ whole genome shotgun (WGS) entry which is preliminary data.</text>
</comment>
<name>A0A4R0K0G0_9ACTN</name>
<dbReference type="Pfam" id="PF13649">
    <property type="entry name" value="Methyltransf_25"/>
    <property type="match status" value="1"/>
</dbReference>
<keyword evidence="3" id="KW-1185">Reference proteome</keyword>
<sequence>MLKHDQSPKEISMDGLKGLLRHVRAYVLLQRIVGADRLRYRCIEEIQPGETVLDIGCGPAYYFPRLPQPLNYHGFDTDAPYIDWAKERFGGENASFHCGNFDEAAARSLPPIDVVLLLGLLHHLSDEQCTHLLNLAASVLGPGGRVISLDTCFEPTQGRISRWMSANDRGEYVREPPAFEKLALQSFGQVEGKVIDDATHVPASYWMMRMTEANRLQAE</sequence>
<dbReference type="OrthoDB" id="9808140at2"/>
<feature type="domain" description="Methyltransferase" evidence="1">
    <location>
        <begin position="52"/>
        <end position="144"/>
    </location>
</feature>
<dbReference type="InterPro" id="IPR041698">
    <property type="entry name" value="Methyltransf_25"/>
</dbReference>
<dbReference type="AlphaFoldDB" id="A0A4R0K0G0"/>
<reference evidence="2 3" key="1">
    <citation type="submission" date="2019-02" db="EMBL/GenBank/DDBJ databases">
        <title>Kribbella capetownensis sp. nov. and Kribbella speibonae sp. nov., isolated from soil.</title>
        <authorList>
            <person name="Curtis S.M."/>
            <person name="Norton I."/>
            <person name="Everest G.J."/>
            <person name="Meyers P.R."/>
        </authorList>
    </citation>
    <scope>NUCLEOTIDE SEQUENCE [LARGE SCALE GENOMIC DNA]</scope>
    <source>
        <strain evidence="2 3">YM53</strain>
    </source>
</reference>
<evidence type="ECO:0000313" key="2">
    <source>
        <dbReference type="EMBL" id="TCC52487.1"/>
    </source>
</evidence>
<dbReference type="GO" id="GO:0032259">
    <property type="term" value="P:methylation"/>
    <property type="evidence" value="ECO:0007669"/>
    <property type="project" value="UniProtKB-KW"/>
</dbReference>
<dbReference type="Gene3D" id="3.40.50.150">
    <property type="entry name" value="Vaccinia Virus protein VP39"/>
    <property type="match status" value="1"/>
</dbReference>
<dbReference type="EMBL" id="SJKD01000001">
    <property type="protein sequence ID" value="TCC52487.1"/>
    <property type="molecule type" value="Genomic_DNA"/>
</dbReference>
<organism evidence="2 3">
    <name type="scientific">Kribbella capetownensis</name>
    <dbReference type="NCBI Taxonomy" id="1572659"/>
    <lineage>
        <taxon>Bacteria</taxon>
        <taxon>Bacillati</taxon>
        <taxon>Actinomycetota</taxon>
        <taxon>Actinomycetes</taxon>
        <taxon>Propionibacteriales</taxon>
        <taxon>Kribbellaceae</taxon>
        <taxon>Kribbella</taxon>
    </lineage>
</organism>
<protein>
    <submittedName>
        <fullName evidence="2">Class I SAM-dependent methyltransferase</fullName>
    </submittedName>
</protein>